<evidence type="ECO:0000313" key="1">
    <source>
        <dbReference type="EMBL" id="BAY17217.1"/>
    </source>
</evidence>
<proteinExistence type="predicted"/>
<keyword evidence="2" id="KW-1185">Reference proteome</keyword>
<protein>
    <submittedName>
        <fullName evidence="1">Uncharacterized protein</fullName>
    </submittedName>
</protein>
<name>A0A1Z4GI79_9CYAN</name>
<dbReference type="OrthoDB" id="531332at2"/>
<sequence length="76" mass="9120">MLQNSTQILRVNSLINLQMYAPVLNSLRQRDWKALIELFDREDSDEIEADINNNLHLRTPEPCWEDDPFDFLREFL</sequence>
<gene>
    <name evidence="1" type="ORF">NIES21_30520</name>
</gene>
<dbReference type="Proteomes" id="UP000218287">
    <property type="component" value="Chromosome"/>
</dbReference>
<dbReference type="EMBL" id="AP018174">
    <property type="protein sequence ID" value="BAY17217.1"/>
    <property type="molecule type" value="Genomic_DNA"/>
</dbReference>
<evidence type="ECO:0000313" key="2">
    <source>
        <dbReference type="Proteomes" id="UP000218287"/>
    </source>
</evidence>
<organism evidence="1 2">
    <name type="scientific">Anabaenopsis circularis NIES-21</name>
    <dbReference type="NCBI Taxonomy" id="1085406"/>
    <lineage>
        <taxon>Bacteria</taxon>
        <taxon>Bacillati</taxon>
        <taxon>Cyanobacteriota</taxon>
        <taxon>Cyanophyceae</taxon>
        <taxon>Nostocales</taxon>
        <taxon>Nodulariaceae</taxon>
        <taxon>Anabaenopsis</taxon>
    </lineage>
</organism>
<dbReference type="AlphaFoldDB" id="A0A1Z4GI79"/>
<reference evidence="1 2" key="1">
    <citation type="submission" date="2017-06" db="EMBL/GenBank/DDBJ databases">
        <title>Genome sequencing of cyanobaciteial culture collection at National Institute for Environmental Studies (NIES).</title>
        <authorList>
            <person name="Hirose Y."/>
            <person name="Shimura Y."/>
            <person name="Fujisawa T."/>
            <person name="Nakamura Y."/>
            <person name="Kawachi M."/>
        </authorList>
    </citation>
    <scope>NUCLEOTIDE SEQUENCE [LARGE SCALE GENOMIC DNA]</scope>
    <source>
        <strain evidence="1 2">NIES-21</strain>
    </source>
</reference>
<accession>A0A1Z4GI79</accession>